<sequence length="177" mass="19632">MTKNGHGYLLTIDPGVTCCGWALFRDMYLVKAGLSRTKSASIEERTRDHYNNFMMGGLLEKVDIVVIEKPQVYQQRMWKGDPNDLIDLAIVVGGIVANTRPTVIVRTITPNEWKGQVPKDVTDARMRRILTKRGEQDALENPVVLGKPKGAPEGLLHNMMDGIAIGLAHLQREGPTA</sequence>
<dbReference type="EMBL" id="LAZR01000301">
    <property type="protein sequence ID" value="KKN75945.1"/>
    <property type="molecule type" value="Genomic_DNA"/>
</dbReference>
<proteinExistence type="predicted"/>
<accession>A0A0F9T3X8</accession>
<organism evidence="1">
    <name type="scientific">marine sediment metagenome</name>
    <dbReference type="NCBI Taxonomy" id="412755"/>
    <lineage>
        <taxon>unclassified sequences</taxon>
        <taxon>metagenomes</taxon>
        <taxon>ecological metagenomes</taxon>
    </lineage>
</organism>
<protein>
    <submittedName>
        <fullName evidence="1">Uncharacterized protein</fullName>
    </submittedName>
</protein>
<name>A0A0F9T3X8_9ZZZZ</name>
<dbReference type="InterPro" id="IPR012337">
    <property type="entry name" value="RNaseH-like_sf"/>
</dbReference>
<gene>
    <name evidence="1" type="ORF">LCGC14_0375020</name>
</gene>
<dbReference type="InterPro" id="IPR036397">
    <property type="entry name" value="RNaseH_sf"/>
</dbReference>
<evidence type="ECO:0000313" key="1">
    <source>
        <dbReference type="EMBL" id="KKN75945.1"/>
    </source>
</evidence>
<dbReference type="Gene3D" id="3.30.420.10">
    <property type="entry name" value="Ribonuclease H-like superfamily/Ribonuclease H"/>
    <property type="match status" value="1"/>
</dbReference>
<comment type="caution">
    <text evidence="1">The sequence shown here is derived from an EMBL/GenBank/DDBJ whole genome shotgun (WGS) entry which is preliminary data.</text>
</comment>
<dbReference type="AlphaFoldDB" id="A0A0F9T3X8"/>
<dbReference type="SUPFAM" id="SSF53098">
    <property type="entry name" value="Ribonuclease H-like"/>
    <property type="match status" value="1"/>
</dbReference>
<reference evidence="1" key="1">
    <citation type="journal article" date="2015" name="Nature">
        <title>Complex archaea that bridge the gap between prokaryotes and eukaryotes.</title>
        <authorList>
            <person name="Spang A."/>
            <person name="Saw J.H."/>
            <person name="Jorgensen S.L."/>
            <person name="Zaremba-Niedzwiedzka K."/>
            <person name="Martijn J."/>
            <person name="Lind A.E."/>
            <person name="van Eijk R."/>
            <person name="Schleper C."/>
            <person name="Guy L."/>
            <person name="Ettema T.J."/>
        </authorList>
    </citation>
    <scope>NUCLEOTIDE SEQUENCE</scope>
</reference>
<dbReference type="GO" id="GO:0003676">
    <property type="term" value="F:nucleic acid binding"/>
    <property type="evidence" value="ECO:0007669"/>
    <property type="project" value="InterPro"/>
</dbReference>